<reference evidence="3" key="1">
    <citation type="submission" date="2020-03" db="EMBL/GenBank/DDBJ databases">
        <title>The deep terrestrial virosphere.</title>
        <authorList>
            <person name="Holmfeldt K."/>
            <person name="Nilsson E."/>
            <person name="Simone D."/>
            <person name="Lopez-Fernandez M."/>
            <person name="Wu X."/>
            <person name="de Brujin I."/>
            <person name="Lundin D."/>
            <person name="Andersson A."/>
            <person name="Bertilsson S."/>
            <person name="Dopson M."/>
        </authorList>
    </citation>
    <scope>NUCLEOTIDE SEQUENCE</scope>
    <source>
        <strain evidence="2">MM171A00865</strain>
        <strain evidence="3">MM171B00812</strain>
    </source>
</reference>
<dbReference type="AlphaFoldDB" id="A0A6M3MDJ7"/>
<keyword evidence="1" id="KW-0472">Membrane</keyword>
<feature type="transmembrane region" description="Helical" evidence="1">
    <location>
        <begin position="6"/>
        <end position="24"/>
    </location>
</feature>
<dbReference type="EMBL" id="MT143837">
    <property type="protein sequence ID" value="QJB03289.1"/>
    <property type="molecule type" value="Genomic_DNA"/>
</dbReference>
<sequence length="60" mass="7421">MLEEVMGFFSVGWVWLHILLIFVFRKVVIYEDIRWIITLELFLCTVIFVFWIVRIVKMLR</sequence>
<evidence type="ECO:0000256" key="1">
    <source>
        <dbReference type="SAM" id="Phobius"/>
    </source>
</evidence>
<feature type="transmembrane region" description="Helical" evidence="1">
    <location>
        <begin position="36"/>
        <end position="56"/>
    </location>
</feature>
<name>A0A6M3MDJ7_9ZZZZ</name>
<protein>
    <submittedName>
        <fullName evidence="3">Uncharacterized protein</fullName>
    </submittedName>
</protein>
<keyword evidence="1" id="KW-0812">Transmembrane</keyword>
<evidence type="ECO:0000313" key="3">
    <source>
        <dbReference type="EMBL" id="QJB03289.1"/>
    </source>
</evidence>
<dbReference type="EMBL" id="MT143669">
    <property type="protein sequence ID" value="QJA99825.1"/>
    <property type="molecule type" value="Genomic_DNA"/>
</dbReference>
<gene>
    <name evidence="2" type="ORF">MM171A00865_0015</name>
    <name evidence="3" type="ORF">MM171B00812_0012</name>
</gene>
<accession>A0A6M3MDJ7</accession>
<evidence type="ECO:0000313" key="2">
    <source>
        <dbReference type="EMBL" id="QJA99825.1"/>
    </source>
</evidence>
<keyword evidence="1" id="KW-1133">Transmembrane helix</keyword>
<organism evidence="3">
    <name type="scientific">viral metagenome</name>
    <dbReference type="NCBI Taxonomy" id="1070528"/>
    <lineage>
        <taxon>unclassified sequences</taxon>
        <taxon>metagenomes</taxon>
        <taxon>organismal metagenomes</taxon>
    </lineage>
</organism>
<proteinExistence type="predicted"/>